<dbReference type="InterPro" id="IPR036259">
    <property type="entry name" value="MFS_trans_sf"/>
</dbReference>
<evidence type="ECO:0000256" key="5">
    <source>
        <dbReference type="SAM" id="MobiDB-lite"/>
    </source>
</evidence>
<evidence type="ECO:0000256" key="6">
    <source>
        <dbReference type="SAM" id="Phobius"/>
    </source>
</evidence>
<evidence type="ECO:0000256" key="1">
    <source>
        <dbReference type="ARBA" id="ARBA00004141"/>
    </source>
</evidence>
<reference evidence="8" key="1">
    <citation type="submission" date="2013-08" db="EMBL/GenBank/DDBJ databases">
        <title>Gene expansion shapes genome architecture in the human pathogen Lichtheimia corymbifera: an evolutionary genomics analysis in the ancient terrestrial Mucorales (Mucoromycotina).</title>
        <authorList>
            <person name="Schwartze V.U."/>
            <person name="Winter S."/>
            <person name="Shelest E."/>
            <person name="Marcet-Houben M."/>
            <person name="Horn F."/>
            <person name="Wehner S."/>
            <person name="Hoffmann K."/>
            <person name="Riege K."/>
            <person name="Sammeth M."/>
            <person name="Nowrousian M."/>
            <person name="Valiante V."/>
            <person name="Linde J."/>
            <person name="Jacobsen I.D."/>
            <person name="Marz M."/>
            <person name="Brakhage A.A."/>
            <person name="Gabaldon T."/>
            <person name="Bocker S."/>
            <person name="Voigt K."/>
        </authorList>
    </citation>
    <scope>NUCLEOTIDE SEQUENCE [LARGE SCALE GENOMIC DNA]</scope>
    <source>
        <strain evidence="8">FSU 9682</strain>
    </source>
</reference>
<comment type="subcellular location">
    <subcellularLocation>
        <location evidence="1">Membrane</location>
        <topology evidence="1">Multi-pass membrane protein</topology>
    </subcellularLocation>
</comment>
<evidence type="ECO:0000256" key="2">
    <source>
        <dbReference type="ARBA" id="ARBA00022692"/>
    </source>
</evidence>
<gene>
    <name evidence="8" type="ORF">LCOR_12182.1</name>
</gene>
<dbReference type="VEuPathDB" id="FungiDB:LCOR_12182.1"/>
<dbReference type="EMBL" id="CBTN010000188">
    <property type="protein sequence ID" value="CDH61406.1"/>
    <property type="molecule type" value="Genomic_DNA"/>
</dbReference>
<dbReference type="CDD" id="cd17364">
    <property type="entry name" value="MFS_PhT"/>
    <property type="match status" value="1"/>
</dbReference>
<dbReference type="GO" id="GO:0022857">
    <property type="term" value="F:transmembrane transporter activity"/>
    <property type="evidence" value="ECO:0007669"/>
    <property type="project" value="InterPro"/>
</dbReference>
<feature type="transmembrane region" description="Helical" evidence="6">
    <location>
        <begin position="117"/>
        <end position="136"/>
    </location>
</feature>
<dbReference type="STRING" id="1263082.A0A068SIW5"/>
<feature type="transmembrane region" description="Helical" evidence="6">
    <location>
        <begin position="530"/>
        <end position="552"/>
    </location>
</feature>
<evidence type="ECO:0000313" key="9">
    <source>
        <dbReference type="Proteomes" id="UP000027586"/>
    </source>
</evidence>
<protein>
    <submittedName>
        <fullName evidence="8">Phosphate transporter</fullName>
    </submittedName>
</protein>
<feature type="transmembrane region" description="Helical" evidence="6">
    <location>
        <begin position="182"/>
        <end position="209"/>
    </location>
</feature>
<dbReference type="Pfam" id="PF00083">
    <property type="entry name" value="Sugar_tr"/>
    <property type="match status" value="2"/>
</dbReference>
<dbReference type="Proteomes" id="UP000027586">
    <property type="component" value="Unassembled WGS sequence"/>
</dbReference>
<dbReference type="AlphaFoldDB" id="A0A068SIW5"/>
<organism evidence="8 9">
    <name type="scientific">Lichtheimia corymbifera JMRC:FSU:9682</name>
    <dbReference type="NCBI Taxonomy" id="1263082"/>
    <lineage>
        <taxon>Eukaryota</taxon>
        <taxon>Fungi</taxon>
        <taxon>Fungi incertae sedis</taxon>
        <taxon>Mucoromycota</taxon>
        <taxon>Mucoromycotina</taxon>
        <taxon>Mucoromycetes</taxon>
        <taxon>Mucorales</taxon>
        <taxon>Lichtheimiaceae</taxon>
        <taxon>Lichtheimia</taxon>
    </lineage>
</organism>
<feature type="transmembrane region" description="Helical" evidence="6">
    <location>
        <begin position="221"/>
        <end position="240"/>
    </location>
</feature>
<feature type="domain" description="Major facilitator superfamily (MFS) profile" evidence="7">
    <location>
        <begin position="45"/>
        <end position="591"/>
    </location>
</feature>
<feature type="region of interest" description="Disordered" evidence="5">
    <location>
        <begin position="276"/>
        <end position="301"/>
    </location>
</feature>
<dbReference type="PROSITE" id="PS00216">
    <property type="entry name" value="SUGAR_TRANSPORT_1"/>
    <property type="match status" value="1"/>
</dbReference>
<evidence type="ECO:0000259" key="7">
    <source>
        <dbReference type="PROSITE" id="PS50850"/>
    </source>
</evidence>
<dbReference type="SUPFAM" id="SSF103473">
    <property type="entry name" value="MFS general substrate transporter"/>
    <property type="match status" value="1"/>
</dbReference>
<feature type="transmembrane region" description="Helical" evidence="6">
    <location>
        <begin position="564"/>
        <end position="586"/>
    </location>
</feature>
<dbReference type="Gene3D" id="1.20.1250.20">
    <property type="entry name" value="MFS general substrate transporter like domains"/>
    <property type="match status" value="2"/>
</dbReference>
<accession>A0A068SIW5</accession>
<feature type="transmembrane region" description="Helical" evidence="6">
    <location>
        <begin position="490"/>
        <end position="509"/>
    </location>
</feature>
<feature type="transmembrane region" description="Helical" evidence="6">
    <location>
        <begin position="389"/>
        <end position="407"/>
    </location>
</feature>
<proteinExistence type="predicted"/>
<keyword evidence="9" id="KW-1185">Reference proteome</keyword>
<feature type="compositionally biased region" description="Basic and acidic residues" evidence="5">
    <location>
        <begin position="289"/>
        <end position="299"/>
    </location>
</feature>
<name>A0A068SIW5_9FUNG</name>
<keyword evidence="3 6" id="KW-1133">Transmembrane helix</keyword>
<dbReference type="GO" id="GO:0016020">
    <property type="term" value="C:membrane"/>
    <property type="evidence" value="ECO:0007669"/>
    <property type="project" value="UniProtKB-SubCell"/>
</dbReference>
<feature type="region of interest" description="Disordered" evidence="5">
    <location>
        <begin position="326"/>
        <end position="345"/>
    </location>
</feature>
<dbReference type="OrthoDB" id="433512at2759"/>
<evidence type="ECO:0000256" key="3">
    <source>
        <dbReference type="ARBA" id="ARBA00022989"/>
    </source>
</evidence>
<feature type="transmembrane region" description="Helical" evidence="6">
    <location>
        <begin position="435"/>
        <end position="455"/>
    </location>
</feature>
<feature type="transmembrane region" description="Helical" evidence="6">
    <location>
        <begin position="467"/>
        <end position="484"/>
    </location>
</feature>
<feature type="transmembrane region" description="Helical" evidence="6">
    <location>
        <begin position="142"/>
        <end position="161"/>
    </location>
</feature>
<sequence length="599" mass="65854">MLYKGSVQIKKVDSFTSTPRPQPQASPLEALDDTGKFINWRQARTLLISSTGFFTDAYDIFIINLVTPMLGYIYYKDDHNQMPSGIQGPFKGMVSFGQLVGQLTFGFLGDAFGRKSIYGLELLLIIIATINCATSASAVEGVGAVGFLGFWRFILGIGIGGDYPMSSTVASEWASTHNRGTMIAFIFSMQGVGQIVAALVTMILLAIFKGAVEDNVDNLDYVWRLCIGLGCIPAVATIYGRWTMPESPRYTVNVQHDSEGAPAAIAATETFRAKNRPCVSTPNLDDEEKSTTHEQRDQQQDDFVVVAQPETPVSNAPTSMIEYAESQSHLSGNNREPENASLASEKTVTTIHDENVLQPQKQRKTQKEIRRENIRDFVQHFRKWKNLKVLLGVSLCWFFMDIAFYGTNLNQALILSSMGFAPTDLGAWDTLFKQALGNLILAGLGSFPGYIMSVLTIERLGRKPIQFMGFLMVGALYIVLGAGWEPIQDASVALFIVIFAISQFFFNFGPNVTTFVLPAEVFPTRHRAKAHGIASASGKLGAIIATFAFNALADVGGPPGKRHFLPYVLIIFGVIMLISVIFTHWVPETKGRPLSDFES</sequence>
<evidence type="ECO:0000256" key="4">
    <source>
        <dbReference type="ARBA" id="ARBA00023136"/>
    </source>
</evidence>
<dbReference type="InterPro" id="IPR005829">
    <property type="entry name" value="Sugar_transporter_CS"/>
</dbReference>
<dbReference type="PANTHER" id="PTHR24064">
    <property type="entry name" value="SOLUTE CARRIER FAMILY 22 MEMBER"/>
    <property type="match status" value="1"/>
</dbReference>
<dbReference type="InterPro" id="IPR020846">
    <property type="entry name" value="MFS_dom"/>
</dbReference>
<dbReference type="PROSITE" id="PS50850">
    <property type="entry name" value="MFS"/>
    <property type="match status" value="1"/>
</dbReference>
<dbReference type="InterPro" id="IPR005828">
    <property type="entry name" value="MFS_sugar_transport-like"/>
</dbReference>
<keyword evidence="2 6" id="KW-0812">Transmembrane</keyword>
<evidence type="ECO:0000313" key="8">
    <source>
        <dbReference type="EMBL" id="CDH61406.1"/>
    </source>
</evidence>
<keyword evidence="4 6" id="KW-0472">Membrane</keyword>
<comment type="caution">
    <text evidence="8">The sequence shown here is derived from an EMBL/GenBank/DDBJ whole genome shotgun (WGS) entry which is preliminary data.</text>
</comment>